<reference evidence="1" key="1">
    <citation type="submission" date="2018-05" db="EMBL/GenBank/DDBJ databases">
        <authorList>
            <person name="Lanie J.A."/>
            <person name="Ng W.-L."/>
            <person name="Kazmierczak K.M."/>
            <person name="Andrzejewski T.M."/>
            <person name="Davidsen T.M."/>
            <person name="Wayne K.J."/>
            <person name="Tettelin H."/>
            <person name="Glass J.I."/>
            <person name="Rusch D."/>
            <person name="Podicherti R."/>
            <person name="Tsui H.-C.T."/>
            <person name="Winkler M.E."/>
        </authorList>
    </citation>
    <scope>NUCLEOTIDE SEQUENCE</scope>
</reference>
<protein>
    <submittedName>
        <fullName evidence="1">Uncharacterized protein</fullName>
    </submittedName>
</protein>
<name>A0A383EN79_9ZZZZ</name>
<gene>
    <name evidence="1" type="ORF">METZ01_LOCUS510898</name>
</gene>
<sequence length="25" mass="2847">MPIGNTTKKIKIVLLKNGNMMMIEK</sequence>
<accession>A0A383EN79</accession>
<organism evidence="1">
    <name type="scientific">marine metagenome</name>
    <dbReference type="NCBI Taxonomy" id="408172"/>
    <lineage>
        <taxon>unclassified sequences</taxon>
        <taxon>metagenomes</taxon>
        <taxon>ecological metagenomes</taxon>
    </lineage>
</organism>
<feature type="non-terminal residue" evidence="1">
    <location>
        <position position="25"/>
    </location>
</feature>
<evidence type="ECO:0000313" key="1">
    <source>
        <dbReference type="EMBL" id="SVE58044.1"/>
    </source>
</evidence>
<proteinExistence type="predicted"/>
<dbReference type="AlphaFoldDB" id="A0A383EN79"/>
<dbReference type="EMBL" id="UINC01227248">
    <property type="protein sequence ID" value="SVE58044.1"/>
    <property type="molecule type" value="Genomic_DNA"/>
</dbReference>